<evidence type="ECO:0000256" key="2">
    <source>
        <dbReference type="ARBA" id="ARBA00022645"/>
    </source>
</evidence>
<evidence type="ECO:0000256" key="3">
    <source>
        <dbReference type="ARBA" id="ARBA00022670"/>
    </source>
</evidence>
<keyword evidence="3" id="KW-0645">Protease</keyword>
<evidence type="ECO:0000256" key="6">
    <source>
        <dbReference type="PIRSR" id="PIRSR028757-1"/>
    </source>
</evidence>
<comment type="caution">
    <text evidence="9">The sequence shown here is derived from an EMBL/GenBank/DDBJ whole genome shotgun (WGS) entry which is preliminary data.</text>
</comment>
<dbReference type="PANTHER" id="PTHR30237:SF2">
    <property type="entry name" value="MUREIN TETRAPEPTIDE CARBOXYPEPTIDASE"/>
    <property type="match status" value="1"/>
</dbReference>
<evidence type="ECO:0000256" key="5">
    <source>
        <dbReference type="ARBA" id="ARBA00022825"/>
    </source>
</evidence>
<feature type="active site" description="Nucleophile" evidence="6">
    <location>
        <position position="107"/>
    </location>
</feature>
<dbReference type="GO" id="GO:0008236">
    <property type="term" value="F:serine-type peptidase activity"/>
    <property type="evidence" value="ECO:0007669"/>
    <property type="project" value="UniProtKB-KW"/>
</dbReference>
<evidence type="ECO:0000259" key="7">
    <source>
        <dbReference type="Pfam" id="PF02016"/>
    </source>
</evidence>
<dbReference type="InterPro" id="IPR040449">
    <property type="entry name" value="Peptidase_S66_N"/>
</dbReference>
<dbReference type="InterPro" id="IPR003507">
    <property type="entry name" value="S66_fam"/>
</dbReference>
<dbReference type="Proteomes" id="UP000886786">
    <property type="component" value="Unassembled WGS sequence"/>
</dbReference>
<protein>
    <submittedName>
        <fullName evidence="9">LD-carboxypeptidase</fullName>
    </submittedName>
</protein>
<evidence type="ECO:0000313" key="10">
    <source>
        <dbReference type="Proteomes" id="UP000886786"/>
    </source>
</evidence>
<evidence type="ECO:0000256" key="1">
    <source>
        <dbReference type="ARBA" id="ARBA00010233"/>
    </source>
</evidence>
<dbReference type="Gene3D" id="3.40.50.10740">
    <property type="entry name" value="Class I glutamine amidotransferase-like"/>
    <property type="match status" value="1"/>
</dbReference>
<dbReference type="InterPro" id="IPR029062">
    <property type="entry name" value="Class_I_gatase-like"/>
</dbReference>
<reference evidence="9" key="1">
    <citation type="submission" date="2020-10" db="EMBL/GenBank/DDBJ databases">
        <authorList>
            <person name="Gilroy R."/>
        </authorList>
    </citation>
    <scope>NUCLEOTIDE SEQUENCE</scope>
    <source>
        <strain evidence="9">CHK147-3167</strain>
    </source>
</reference>
<dbReference type="Pfam" id="PF17676">
    <property type="entry name" value="Peptidase_S66C"/>
    <property type="match status" value="1"/>
</dbReference>
<dbReference type="PIRSF" id="PIRSF028757">
    <property type="entry name" value="LD-carboxypeptidase"/>
    <property type="match status" value="1"/>
</dbReference>
<keyword evidence="5" id="KW-0720">Serine protease</keyword>
<proteinExistence type="inferred from homology"/>
<gene>
    <name evidence="9" type="ORF">IAB27_00700</name>
</gene>
<feature type="active site" description="Charge relay system" evidence="6">
    <location>
        <position position="266"/>
    </location>
</feature>
<keyword evidence="2" id="KW-0121">Carboxypeptidase</keyword>
<evidence type="ECO:0000259" key="8">
    <source>
        <dbReference type="Pfam" id="PF17676"/>
    </source>
</evidence>
<feature type="domain" description="LD-carboxypeptidase C-terminal" evidence="8">
    <location>
        <begin position="169"/>
        <end position="281"/>
    </location>
</feature>
<feature type="domain" description="LD-carboxypeptidase N-terminal" evidence="7">
    <location>
        <begin position="12"/>
        <end position="126"/>
    </location>
</feature>
<dbReference type="AlphaFoldDB" id="A0A9D1CZ80"/>
<dbReference type="Gene3D" id="3.50.30.60">
    <property type="entry name" value="LD-carboxypeptidase A C-terminal domain-like"/>
    <property type="match status" value="1"/>
</dbReference>
<comment type="similarity">
    <text evidence="1">Belongs to the peptidase S66 family.</text>
</comment>
<reference evidence="9" key="2">
    <citation type="journal article" date="2021" name="PeerJ">
        <title>Extensive microbial diversity within the chicken gut microbiome revealed by metagenomics and culture.</title>
        <authorList>
            <person name="Gilroy R."/>
            <person name="Ravi A."/>
            <person name="Getino M."/>
            <person name="Pursley I."/>
            <person name="Horton D.L."/>
            <person name="Alikhan N.F."/>
            <person name="Baker D."/>
            <person name="Gharbi K."/>
            <person name="Hall N."/>
            <person name="Watson M."/>
            <person name="Adriaenssens E.M."/>
            <person name="Foster-Nyarko E."/>
            <person name="Jarju S."/>
            <person name="Secka A."/>
            <person name="Antonio M."/>
            <person name="Oren A."/>
            <person name="Chaudhuri R.R."/>
            <person name="La Ragione R."/>
            <person name="Hildebrand F."/>
            <person name="Pallen M.J."/>
        </authorList>
    </citation>
    <scope>NUCLEOTIDE SEQUENCE</scope>
    <source>
        <strain evidence="9">CHK147-3167</strain>
    </source>
</reference>
<sequence length="296" mass="33512">MLINKLSKQDFITVIAPSSNLTAKNKEDIDKSVIACQKLGLKVKISKHAYSVVSDISEKIEDLEIAFKDKETKAILCAKGGAFCKYLIDKIDYQIIKENPKIFGGVSDATFLLNSIYAKTGLITFHMSDFKHLYMQEYNINCLKEMFIDNNLKINSNTQWRTLKPGLGRGTLIGGNLTCLTMLSETDYFPKDKKIILFLEEVQSASSKKGIIQNIDKLKQKNIFDKVKGLLIADYTNDSNIKFEDIIINELSEYNFPIVKCHDFGHNKINCILPIGSKVTLDGFKSKLIIEEDIFK</sequence>
<dbReference type="InterPro" id="IPR027461">
    <property type="entry name" value="Carboxypeptidase_A_C_sf"/>
</dbReference>
<feature type="active site" description="Charge relay system" evidence="6">
    <location>
        <position position="200"/>
    </location>
</feature>
<dbReference type="EMBL" id="DVFV01000019">
    <property type="protein sequence ID" value="HIQ90136.1"/>
    <property type="molecule type" value="Genomic_DNA"/>
</dbReference>
<dbReference type="CDD" id="cd07025">
    <property type="entry name" value="Peptidase_S66"/>
    <property type="match status" value="1"/>
</dbReference>
<evidence type="ECO:0000256" key="4">
    <source>
        <dbReference type="ARBA" id="ARBA00022801"/>
    </source>
</evidence>
<dbReference type="GO" id="GO:0006508">
    <property type="term" value="P:proteolysis"/>
    <property type="evidence" value="ECO:0007669"/>
    <property type="project" value="UniProtKB-KW"/>
</dbReference>
<dbReference type="PANTHER" id="PTHR30237">
    <property type="entry name" value="MURAMOYLTETRAPEPTIDE CARBOXYPEPTIDASE"/>
    <property type="match status" value="1"/>
</dbReference>
<name>A0A9D1CZ80_9FIRM</name>
<dbReference type="GO" id="GO:0004180">
    <property type="term" value="F:carboxypeptidase activity"/>
    <property type="evidence" value="ECO:0007669"/>
    <property type="project" value="UniProtKB-KW"/>
</dbReference>
<organism evidence="9 10">
    <name type="scientific">Candidatus Coprosoma intestinipullorum</name>
    <dbReference type="NCBI Taxonomy" id="2840752"/>
    <lineage>
        <taxon>Bacteria</taxon>
        <taxon>Bacillati</taxon>
        <taxon>Bacillota</taxon>
        <taxon>Bacillota incertae sedis</taxon>
        <taxon>Candidatus Coprosoma</taxon>
    </lineage>
</organism>
<accession>A0A9D1CZ80</accession>
<evidence type="ECO:0000313" key="9">
    <source>
        <dbReference type="EMBL" id="HIQ90136.1"/>
    </source>
</evidence>
<dbReference type="Pfam" id="PF02016">
    <property type="entry name" value="Peptidase_S66"/>
    <property type="match status" value="1"/>
</dbReference>
<dbReference type="SUPFAM" id="SSF141986">
    <property type="entry name" value="LD-carboxypeptidase A C-terminal domain-like"/>
    <property type="match status" value="1"/>
</dbReference>
<dbReference type="InterPro" id="IPR027478">
    <property type="entry name" value="LdcA_N"/>
</dbReference>
<keyword evidence="4" id="KW-0378">Hydrolase</keyword>
<dbReference type="InterPro" id="IPR040921">
    <property type="entry name" value="Peptidase_S66C"/>
</dbReference>
<dbReference type="SUPFAM" id="SSF52317">
    <property type="entry name" value="Class I glutamine amidotransferase-like"/>
    <property type="match status" value="1"/>
</dbReference>